<evidence type="ECO:0000313" key="3">
    <source>
        <dbReference type="Proteomes" id="UP001500851"/>
    </source>
</evidence>
<protein>
    <submittedName>
        <fullName evidence="2">Uncharacterized protein</fullName>
    </submittedName>
</protein>
<sequence>MAAERPYPEGIRAFCRHSAGFARAQARRRGARRAGSGQTRRYLVIAIFAAIALSTMPSASRIGGTTSDCCTVM</sequence>
<keyword evidence="3" id="KW-1185">Reference proteome</keyword>
<dbReference type="Proteomes" id="UP001500851">
    <property type="component" value="Unassembled WGS sequence"/>
</dbReference>
<reference evidence="2 3" key="1">
    <citation type="journal article" date="2019" name="Int. J. Syst. Evol. Microbiol.">
        <title>The Global Catalogue of Microorganisms (GCM) 10K type strain sequencing project: providing services to taxonomists for standard genome sequencing and annotation.</title>
        <authorList>
            <consortium name="The Broad Institute Genomics Platform"/>
            <consortium name="The Broad Institute Genome Sequencing Center for Infectious Disease"/>
            <person name="Wu L."/>
            <person name="Ma J."/>
        </authorList>
    </citation>
    <scope>NUCLEOTIDE SEQUENCE [LARGE SCALE GENOMIC DNA]</scope>
    <source>
        <strain evidence="2 3">JCM 14736</strain>
    </source>
</reference>
<keyword evidence="1" id="KW-0472">Membrane</keyword>
<gene>
    <name evidence="2" type="ORF">GCM10009768_15480</name>
</gene>
<organism evidence="2 3">
    <name type="scientific">Leucobacter iarius</name>
    <dbReference type="NCBI Taxonomy" id="333963"/>
    <lineage>
        <taxon>Bacteria</taxon>
        <taxon>Bacillati</taxon>
        <taxon>Actinomycetota</taxon>
        <taxon>Actinomycetes</taxon>
        <taxon>Micrococcales</taxon>
        <taxon>Microbacteriaceae</taxon>
        <taxon>Leucobacter</taxon>
    </lineage>
</organism>
<name>A0ABN2LGE4_9MICO</name>
<feature type="transmembrane region" description="Helical" evidence="1">
    <location>
        <begin position="42"/>
        <end position="60"/>
    </location>
</feature>
<evidence type="ECO:0000313" key="2">
    <source>
        <dbReference type="EMBL" id="GAA1787412.1"/>
    </source>
</evidence>
<proteinExistence type="predicted"/>
<dbReference type="EMBL" id="BAAAOB010000001">
    <property type="protein sequence ID" value="GAA1787412.1"/>
    <property type="molecule type" value="Genomic_DNA"/>
</dbReference>
<keyword evidence="1" id="KW-0812">Transmembrane</keyword>
<comment type="caution">
    <text evidence="2">The sequence shown here is derived from an EMBL/GenBank/DDBJ whole genome shotgun (WGS) entry which is preliminary data.</text>
</comment>
<accession>A0ABN2LGE4</accession>
<evidence type="ECO:0000256" key="1">
    <source>
        <dbReference type="SAM" id="Phobius"/>
    </source>
</evidence>
<keyword evidence="1" id="KW-1133">Transmembrane helix</keyword>